<evidence type="ECO:0000256" key="2">
    <source>
        <dbReference type="ARBA" id="ARBA00010393"/>
    </source>
</evidence>
<evidence type="ECO:0000256" key="4">
    <source>
        <dbReference type="ARBA" id="ARBA00022741"/>
    </source>
</evidence>
<dbReference type="Gene3D" id="3.40.50.300">
    <property type="entry name" value="P-loop containing nucleotide triphosphate hydrolases"/>
    <property type="match status" value="1"/>
</dbReference>
<evidence type="ECO:0000313" key="10">
    <source>
        <dbReference type="Proteomes" id="UP000187166"/>
    </source>
</evidence>
<dbReference type="InterPro" id="IPR027417">
    <property type="entry name" value="P-loop_NTPase"/>
</dbReference>
<dbReference type="STRING" id="1465756.BIV18_01390"/>
<comment type="subcellular location">
    <subcellularLocation>
        <location evidence="1">Cytoplasm</location>
    </subcellularLocation>
</comment>
<keyword evidence="5" id="KW-0067">ATP-binding</keyword>
<evidence type="ECO:0000259" key="8">
    <source>
        <dbReference type="Pfam" id="PF02562"/>
    </source>
</evidence>
<keyword evidence="4" id="KW-0547">Nucleotide-binding</keyword>
<keyword evidence="7" id="KW-0175">Coiled coil</keyword>
<name>A0A1U7LY24_9FIRM</name>
<evidence type="ECO:0000256" key="6">
    <source>
        <dbReference type="ARBA" id="ARBA00039970"/>
    </source>
</evidence>
<evidence type="ECO:0000256" key="5">
    <source>
        <dbReference type="ARBA" id="ARBA00022840"/>
    </source>
</evidence>
<dbReference type="AlphaFoldDB" id="A0A1U7LY24"/>
<dbReference type="eggNOG" id="COG1702">
    <property type="taxonomic scope" value="Bacteria"/>
</dbReference>
<dbReference type="Pfam" id="PF02562">
    <property type="entry name" value="PhoH"/>
    <property type="match status" value="1"/>
</dbReference>
<dbReference type="PANTHER" id="PTHR30473:SF1">
    <property type="entry name" value="PHOH-LIKE PROTEIN"/>
    <property type="match status" value="1"/>
</dbReference>
<proteinExistence type="inferred from homology"/>
<organism evidence="9 10">
    <name type="scientific">Peptoniphilus porci</name>
    <dbReference type="NCBI Taxonomy" id="2652280"/>
    <lineage>
        <taxon>Bacteria</taxon>
        <taxon>Bacillati</taxon>
        <taxon>Bacillota</taxon>
        <taxon>Tissierellia</taxon>
        <taxon>Tissierellales</taxon>
        <taxon>Peptoniphilaceae</taxon>
        <taxon>Peptoniphilus</taxon>
    </lineage>
</organism>
<keyword evidence="10" id="KW-1185">Reference proteome</keyword>
<feature type="coiled-coil region" evidence="7">
    <location>
        <begin position="306"/>
        <end position="333"/>
    </location>
</feature>
<evidence type="ECO:0000256" key="3">
    <source>
        <dbReference type="ARBA" id="ARBA00022490"/>
    </source>
</evidence>
<dbReference type="GO" id="GO:0005524">
    <property type="term" value="F:ATP binding"/>
    <property type="evidence" value="ECO:0007669"/>
    <property type="project" value="UniProtKB-KW"/>
</dbReference>
<reference evidence="9 10" key="1">
    <citation type="journal article" date="2016" name="Appl. Environ. Microbiol.">
        <title>Function and Phylogeny of Bacterial Butyryl Coenzyme A:Acetate Transferases and Their Diversity in the Proximal Colon of Swine.</title>
        <authorList>
            <person name="Trachsel J."/>
            <person name="Bayles D.O."/>
            <person name="Looft T."/>
            <person name="Levine U.Y."/>
            <person name="Allen H.K."/>
        </authorList>
    </citation>
    <scope>NUCLEOTIDE SEQUENCE [LARGE SCALE GENOMIC DNA]</scope>
    <source>
        <strain evidence="9 10">35-6-1</strain>
    </source>
</reference>
<comment type="caution">
    <text evidence="9">The sequence shown here is derived from an EMBL/GenBank/DDBJ whole genome shotgun (WGS) entry which is preliminary data.</text>
</comment>
<dbReference type="FunFam" id="3.40.50.300:FF:000013">
    <property type="entry name" value="PhoH family ATPase"/>
    <property type="match status" value="1"/>
</dbReference>
<dbReference type="SUPFAM" id="SSF52540">
    <property type="entry name" value="P-loop containing nucleoside triphosphate hydrolases"/>
    <property type="match status" value="1"/>
</dbReference>
<dbReference type="EMBL" id="MJIH01000001">
    <property type="protein sequence ID" value="OLR64293.1"/>
    <property type="molecule type" value="Genomic_DNA"/>
</dbReference>
<evidence type="ECO:0000256" key="7">
    <source>
        <dbReference type="SAM" id="Coils"/>
    </source>
</evidence>
<keyword evidence="3" id="KW-0963">Cytoplasm</keyword>
<accession>A0A1U7LY24</accession>
<dbReference type="InterPro" id="IPR003714">
    <property type="entry name" value="PhoH"/>
</dbReference>
<comment type="similarity">
    <text evidence="2">Belongs to the PhoH family.</text>
</comment>
<gene>
    <name evidence="9" type="ORF">BIV18_01390</name>
</gene>
<evidence type="ECO:0000313" key="9">
    <source>
        <dbReference type="EMBL" id="OLR64293.1"/>
    </source>
</evidence>
<dbReference type="InterPro" id="IPR051451">
    <property type="entry name" value="PhoH2-like"/>
</dbReference>
<dbReference type="PANTHER" id="PTHR30473">
    <property type="entry name" value="PROTEIN PHOH"/>
    <property type="match status" value="1"/>
</dbReference>
<dbReference type="GO" id="GO:0005829">
    <property type="term" value="C:cytosol"/>
    <property type="evidence" value="ECO:0007669"/>
    <property type="project" value="TreeGrafter"/>
</dbReference>
<feature type="domain" description="PhoH-like protein" evidence="8">
    <location>
        <begin position="111"/>
        <end position="314"/>
    </location>
</feature>
<sequence>MAKVESSIDINDINLLTIVFGKLDENIGLIEKELDVSIKSKKDKVLIYGEEERVEDSLVLLNNLIETAKKQNNLSLSDVRYSISLVKNNEKRPVYELLKDTVVYTSMGKPIRAKTLGQKRYIDNINNSDIVFGIGPAGTGKTYLAMAAAVRAFKSKEVNRIILTRPAVEAGENLGFLPGDLQNKVDPYLRPLYDALFEILGHDTYNNLFEKGLIEVAPLAYMRGRTLDSAFVILDEAQNTTNEQMKMFLTRLGYGSKAIITGDVTQIDLPHGKQSGLKTVLKILAGVKGIGITYLNKNDIVRHPLVQRIIDAYEKYEKNNEKAEKLIEDKKSKSWGK</sequence>
<dbReference type="Proteomes" id="UP000187166">
    <property type="component" value="Unassembled WGS sequence"/>
</dbReference>
<protein>
    <recommendedName>
        <fullName evidence="6">PhoH-like protein</fullName>
    </recommendedName>
</protein>
<evidence type="ECO:0000256" key="1">
    <source>
        <dbReference type="ARBA" id="ARBA00004496"/>
    </source>
</evidence>